<dbReference type="PANTHER" id="PTHR30469">
    <property type="entry name" value="MULTIDRUG RESISTANCE PROTEIN MDTA"/>
    <property type="match status" value="1"/>
</dbReference>
<evidence type="ECO:0000256" key="3">
    <source>
        <dbReference type="SAM" id="SignalP"/>
    </source>
</evidence>
<evidence type="ECO:0000256" key="1">
    <source>
        <dbReference type="ARBA" id="ARBA00009477"/>
    </source>
</evidence>
<dbReference type="PROSITE" id="PS51257">
    <property type="entry name" value="PROKAR_LIPOPROTEIN"/>
    <property type="match status" value="1"/>
</dbReference>
<evidence type="ECO:0000256" key="2">
    <source>
        <dbReference type="SAM" id="Coils"/>
    </source>
</evidence>
<dbReference type="EMBL" id="VJON01000002">
    <property type="protein sequence ID" value="TSE36120.1"/>
    <property type="molecule type" value="Genomic_DNA"/>
</dbReference>
<dbReference type="Proteomes" id="UP000318294">
    <property type="component" value="Unassembled WGS sequence"/>
</dbReference>
<keyword evidence="2" id="KW-0175">Coiled coil</keyword>
<dbReference type="Gene3D" id="2.40.50.100">
    <property type="match status" value="1"/>
</dbReference>
<feature type="signal peptide" evidence="3">
    <location>
        <begin position="1"/>
        <end position="26"/>
    </location>
</feature>
<dbReference type="GO" id="GO:0015562">
    <property type="term" value="F:efflux transmembrane transporter activity"/>
    <property type="evidence" value="ECO:0007669"/>
    <property type="project" value="TreeGrafter"/>
</dbReference>
<protein>
    <submittedName>
        <fullName evidence="5">Multidrug resistance protein MdtE</fullName>
    </submittedName>
</protein>
<keyword evidence="6" id="KW-1185">Reference proteome</keyword>
<sequence length="370" mass="38941">MPRSAHSRYRSHLSLALGLASILTLSACQRTAPASEASADAVRLVRAAAVQPVGPSVLGLSGTVRARIEAPLAFQVGGRISARWADAGQNVAAGALLFKLDPADVEQAVRAAEADAAAAETAWRTAQAELARVRTLHAREFVSAQALERAELTLREAQSRRDAAQARLSQARNTRGYTELRAPAAGVLVDVTGQPGQVVAAGQPVAVLAQHGTREVEVYMPDGVTPPAQGEAVLADGQTRALRLREAAPMVEPVGRTRRVRYSVDALPESVALGSIVTTRFPLRPSAAAAAVPAAAESLWRVPLGALDERGQGARVWRLHGEQAQPVPVRIVAVDERMATVAGALQASDRVVALGTHLLHEGMKVRELAP</sequence>
<evidence type="ECO:0000259" key="4">
    <source>
        <dbReference type="Pfam" id="PF25917"/>
    </source>
</evidence>
<proteinExistence type="inferred from homology"/>
<keyword evidence="3" id="KW-0732">Signal</keyword>
<feature type="coiled-coil region" evidence="2">
    <location>
        <begin position="147"/>
        <end position="174"/>
    </location>
</feature>
<dbReference type="Gene3D" id="1.10.287.470">
    <property type="entry name" value="Helix hairpin bin"/>
    <property type="match status" value="1"/>
</dbReference>
<dbReference type="InterPro" id="IPR006143">
    <property type="entry name" value="RND_pump_MFP"/>
</dbReference>
<dbReference type="NCBIfam" id="TIGR01730">
    <property type="entry name" value="RND_mfp"/>
    <property type="match status" value="1"/>
</dbReference>
<dbReference type="Gene3D" id="2.40.30.170">
    <property type="match status" value="1"/>
</dbReference>
<comment type="caution">
    <text evidence="5">The sequence shown here is derived from an EMBL/GenBank/DDBJ whole genome shotgun (WGS) entry which is preliminary data.</text>
</comment>
<gene>
    <name evidence="5" type="primary">mdtE</name>
    <name evidence="5" type="ORF">Tchar_00166</name>
</gene>
<reference evidence="5 6" key="1">
    <citation type="submission" date="2019-07" db="EMBL/GenBank/DDBJ databases">
        <title>Tepidimonas charontis SPSP-6 draft genome.</title>
        <authorList>
            <person name="Da Costa M.S."/>
            <person name="Froufe H.J.C."/>
            <person name="Egas C."/>
            <person name="Albuquerque L."/>
        </authorList>
    </citation>
    <scope>NUCLEOTIDE SEQUENCE [LARGE SCALE GENOMIC DNA]</scope>
    <source>
        <strain evidence="5 6">SPSP-6</strain>
    </source>
</reference>
<feature type="domain" description="Multidrug resistance protein MdtA-like barrel-sandwich hybrid" evidence="4">
    <location>
        <begin position="74"/>
        <end position="207"/>
    </location>
</feature>
<dbReference type="AlphaFoldDB" id="A0A554XJW7"/>
<accession>A0A554XJW7</accession>
<dbReference type="SUPFAM" id="SSF111369">
    <property type="entry name" value="HlyD-like secretion proteins"/>
    <property type="match status" value="1"/>
</dbReference>
<evidence type="ECO:0000313" key="5">
    <source>
        <dbReference type="EMBL" id="TSE36120.1"/>
    </source>
</evidence>
<dbReference type="Gene3D" id="2.40.420.20">
    <property type="match status" value="1"/>
</dbReference>
<organism evidence="5 6">
    <name type="scientific">Tepidimonas charontis</name>
    <dbReference type="NCBI Taxonomy" id="2267262"/>
    <lineage>
        <taxon>Bacteria</taxon>
        <taxon>Pseudomonadati</taxon>
        <taxon>Pseudomonadota</taxon>
        <taxon>Betaproteobacteria</taxon>
        <taxon>Burkholderiales</taxon>
        <taxon>Tepidimonas</taxon>
    </lineage>
</organism>
<evidence type="ECO:0000313" key="6">
    <source>
        <dbReference type="Proteomes" id="UP000318294"/>
    </source>
</evidence>
<dbReference type="GO" id="GO:1990281">
    <property type="term" value="C:efflux pump complex"/>
    <property type="evidence" value="ECO:0007669"/>
    <property type="project" value="TreeGrafter"/>
</dbReference>
<comment type="similarity">
    <text evidence="1">Belongs to the membrane fusion protein (MFP) (TC 8.A.1) family.</text>
</comment>
<dbReference type="InterPro" id="IPR058625">
    <property type="entry name" value="MdtA-like_BSH"/>
</dbReference>
<name>A0A554XJW7_9BURK</name>
<dbReference type="PANTHER" id="PTHR30469:SF18">
    <property type="entry name" value="RESISTANCE-NODULATION-CELL DIVISION (RND) EFFLUX MEMBRANE FUSION PROTEIN-RELATED"/>
    <property type="match status" value="1"/>
</dbReference>
<dbReference type="OrthoDB" id="9806939at2"/>
<feature type="chain" id="PRO_5022246926" evidence="3">
    <location>
        <begin position="27"/>
        <end position="370"/>
    </location>
</feature>
<dbReference type="Pfam" id="PF25917">
    <property type="entry name" value="BSH_RND"/>
    <property type="match status" value="1"/>
</dbReference>